<dbReference type="InterPro" id="IPR029031">
    <property type="entry name" value="Gingipain_N_sf"/>
</dbReference>
<dbReference type="STRING" id="343874.GCA_000805695_02052"/>
<feature type="domain" description="Gingipain" evidence="2">
    <location>
        <begin position="523"/>
        <end position="905"/>
    </location>
</feature>
<sequence length="1292" mass="144725">MKKYFILVATLLQFPQLFSQDYKINWENNQTISLTNGNTVNVPFFSNKDNYFVGGYFLPEFVVELNSTNQEVELSNVQFREVQNELADLNTSSITDKINFSSYNIIDKNGQQKLIVKVLPFIRQNDKILKIESFSIVPKSIQSRKTSSRKLIDNSTTSVLKTGDWYKIKVSKDGVFKLDKSFFTKNGIPTNFNPKSLKIYGNGEGRLMENLTEGRKGALNEIPIKFVGGEDNSFDNSDYVLFYAKGPHQWYRNNTTTLQDAKVRYNLYDDFAYYFISFNGEDGKRVGEQTLTASPVKTFSTFDNLQFHEKDSINLNGLGQIWVGENIGLKDGFKKTFKANSINDGGEAYLRYSIVGKNADGNSFIVSTNGQQFTGVFSGNSNSAAFRSVVDDNSISLSSNTIDITVSSSGTNPSGLAYLDYLQLRFKDGLTYNNEQFTFQFLEDINNGSVNAFSLNNAANVSVWNVSDIHSISSIVPQSNLYKFSTNHLNQFVAFKDENAFNDAKYVGKVANQDIRSLTDINYIIVTHPKYLDQATRLANFRKEHDKINVAVVTTEQVYNDFSSGSQDPIAIRDFFKFLKDGSSPNLEYGVLFGATTYDPKNRVKDFTNYLPTFTDEPSLNIDGAIATDDYFAMLNDNVKMLSNNVDGIYSYDANWFEIAVGRISASNSDEAKVLVDKIISYYDKVQGKGTSYGDWRTKIVAVTDNDNNVNTPGLNVRIDTEFSKPENQIYTINKIYSGAHQPESTSAGVRYPTVNQAILNGIELGSNFLMYYGHGGPRSWAQERIITAEELTNLSNFNAAYSRLPIVTTVTCDFTIWDLPQYNSAGEAMLKNANGGALSMITTNRPIGTGYGDSMNNFLIEEFFKKVGIENQTIGKALNEAKLNYSPKHINNKSVSILGDPMLSIHRPQQDIEIISIKNKKDVDALAGGKMQALDFITITGKVNQLSNTSIDNNFNGKIAISLYEKPETKTILSESNWAGKNFKTENKTIYKGTGKVEKGEFTIQFYVPKDINYELGNRKIKFYAWDEKDGKDASTLKTITIEGINEEGLNDDERPQGKLYMNNLHFANGGITDRSPYLVGCLTDNSGINATGSSIGHDIVATLDGKVQDAYVLNEYYDGGDANPCVNKNFEDYQKGQVMYQLKNLELGQHTVNLKFWDINNNSNTATLDFVVMENGTGQLHIDKLLNWPNPFTKDTFFHFEHNCDSELDVMVQIFTISGKLVKTIRKTVSAEPFREGYRTGKYAIEWDGLDDFGDKIGKGVYIYKVNVKGVDDTVCKGSATAVEKLVILK</sequence>
<dbReference type="GO" id="GO:0008234">
    <property type="term" value="F:cysteine-type peptidase activity"/>
    <property type="evidence" value="ECO:0007669"/>
    <property type="project" value="InterPro"/>
</dbReference>
<name>A0A376GHL9_9FLAO</name>
<dbReference type="Gene3D" id="3.40.50.10390">
    <property type="entry name" value="Gingipain r, domain 1"/>
    <property type="match status" value="1"/>
</dbReference>
<accession>A0A376GHL9</accession>
<dbReference type="Pfam" id="PF01364">
    <property type="entry name" value="Peptidase_C25"/>
    <property type="match status" value="1"/>
</dbReference>
<protein>
    <recommendedName>
        <fullName evidence="2">Gingipain domain-containing protein</fullName>
    </recommendedName>
</protein>
<dbReference type="Proteomes" id="UP000254737">
    <property type="component" value="Unassembled WGS sequence"/>
</dbReference>
<dbReference type="Gene3D" id="2.60.40.4070">
    <property type="match status" value="1"/>
</dbReference>
<reference evidence="3 4" key="1">
    <citation type="submission" date="2018-06" db="EMBL/GenBank/DDBJ databases">
        <authorList>
            <consortium name="Pathogen Informatics"/>
            <person name="Doyle S."/>
        </authorList>
    </citation>
    <scope>NUCLEOTIDE SEQUENCE [LARGE SCALE GENOMIC DNA]</scope>
    <source>
        <strain evidence="3 4">NCTC13456</strain>
    </source>
</reference>
<evidence type="ECO:0000313" key="3">
    <source>
        <dbReference type="EMBL" id="STD58862.1"/>
    </source>
</evidence>
<evidence type="ECO:0000259" key="2">
    <source>
        <dbReference type="Pfam" id="PF01364"/>
    </source>
</evidence>
<dbReference type="CDD" id="cd02258">
    <property type="entry name" value="Peptidase_C25_N"/>
    <property type="match status" value="1"/>
</dbReference>
<proteinExistence type="predicted"/>
<keyword evidence="1" id="KW-0732">Signal</keyword>
<dbReference type="RefSeq" id="WP_115000767.1">
    <property type="nucleotide sequence ID" value="NZ_UFXS01000001.1"/>
</dbReference>
<evidence type="ECO:0000313" key="4">
    <source>
        <dbReference type="Proteomes" id="UP000254737"/>
    </source>
</evidence>
<dbReference type="EMBL" id="UFXS01000001">
    <property type="protein sequence ID" value="STD58862.1"/>
    <property type="molecule type" value="Genomic_DNA"/>
</dbReference>
<dbReference type="InterPro" id="IPR001769">
    <property type="entry name" value="Gingipain"/>
</dbReference>
<organism evidence="3 4">
    <name type="scientific">Empedobacter falsenii</name>
    <dbReference type="NCBI Taxonomy" id="343874"/>
    <lineage>
        <taxon>Bacteria</taxon>
        <taxon>Pseudomonadati</taxon>
        <taxon>Bacteroidota</taxon>
        <taxon>Flavobacteriia</taxon>
        <taxon>Flavobacteriales</taxon>
        <taxon>Weeksellaceae</taxon>
        <taxon>Empedobacter</taxon>
    </lineage>
</organism>
<dbReference type="InterPro" id="IPR029030">
    <property type="entry name" value="Caspase-like_dom_sf"/>
</dbReference>
<gene>
    <name evidence="3" type="ORF">NCTC13456_02489</name>
</gene>
<dbReference type="GO" id="GO:0006508">
    <property type="term" value="P:proteolysis"/>
    <property type="evidence" value="ECO:0007669"/>
    <property type="project" value="InterPro"/>
</dbReference>
<dbReference type="Gene3D" id="3.40.50.1460">
    <property type="match status" value="1"/>
</dbReference>
<dbReference type="NCBIfam" id="NF033707">
    <property type="entry name" value="T9SS_sortase"/>
    <property type="match status" value="1"/>
</dbReference>
<dbReference type="SUPFAM" id="SSF52129">
    <property type="entry name" value="Caspase-like"/>
    <property type="match status" value="1"/>
</dbReference>
<evidence type="ECO:0000256" key="1">
    <source>
        <dbReference type="ARBA" id="ARBA00022729"/>
    </source>
</evidence>